<keyword evidence="2" id="KW-1133">Transmembrane helix</keyword>
<evidence type="ECO:0000313" key="4">
    <source>
        <dbReference type="EMBL" id="CAD9940197.1"/>
    </source>
</evidence>
<protein>
    <submittedName>
        <fullName evidence="5">Uncharacterized protein</fullName>
    </submittedName>
</protein>
<feature type="region of interest" description="Disordered" evidence="1">
    <location>
        <begin position="523"/>
        <end position="547"/>
    </location>
</feature>
<name>A0A6U2WPC8_9STRA</name>
<feature type="chain" id="PRO_5036191992" evidence="3">
    <location>
        <begin position="19"/>
        <end position="547"/>
    </location>
</feature>
<feature type="transmembrane region" description="Helical" evidence="2">
    <location>
        <begin position="491"/>
        <end position="512"/>
    </location>
</feature>
<dbReference type="EMBL" id="HBHT01000707">
    <property type="protein sequence ID" value="CAD9940200.1"/>
    <property type="molecule type" value="Transcribed_RNA"/>
</dbReference>
<keyword evidence="2" id="KW-0472">Membrane</keyword>
<accession>A0A6U2WPC8</accession>
<dbReference type="EMBL" id="HBHT01000706">
    <property type="protein sequence ID" value="CAD9940197.1"/>
    <property type="molecule type" value="Transcribed_RNA"/>
</dbReference>
<proteinExistence type="predicted"/>
<dbReference type="AlphaFoldDB" id="A0A6U2WPC8"/>
<evidence type="ECO:0000256" key="3">
    <source>
        <dbReference type="SAM" id="SignalP"/>
    </source>
</evidence>
<evidence type="ECO:0000256" key="2">
    <source>
        <dbReference type="SAM" id="Phobius"/>
    </source>
</evidence>
<sequence length="547" mass="60456">MSKLLATLTVAILPLCQASESYPAIWDYRPKNDVAFMSAIAADLRDMDLLMQDEEGDGFLMARSIYEHGGNSLPHATLSIKSGLPFNVEEGSILQGTGINGKPTTVKVERSSFAKGDTHLRVIFESQNPVCRRPGIPNSDTGGCLEETGTLSLEGKPETISYSYSTANDIKSDHTIRNFSINAKSKFKAHGSTHGAFFKDFQKYVDYFGVPDFGDKIISAAFDKSSVSFDDRSLVLEFGNFSPRARRSLIIHTSAYLVVGLFVLRELETALTKCDHRCGPANCNHDSIHALDGAVALYTGAVFQETGKGNLLFGLAENMCKEFRTCGSHASHTSGHAKVNIDIFKEFNDMQKNFDASHCLEAKINKETIAHELFVPLFQAALLSLHLDQEEDTWESRAERVVFMTTVLPVLHRCDTEITQDIASRIDPTKVAEHDTFSVVKEHFESNYRCMGLGCLDMGGLWDSKEGDYLKGADSCYVPPEAEESAGLSTFHVLVMAVLAICAVGMVAYLMIKRRRRRAASRRRTRDVFDNDSDSDDDSVDSLNSLT</sequence>
<feature type="signal peptide" evidence="3">
    <location>
        <begin position="1"/>
        <end position="18"/>
    </location>
</feature>
<keyword evidence="2" id="KW-0812">Transmembrane</keyword>
<evidence type="ECO:0000313" key="5">
    <source>
        <dbReference type="EMBL" id="CAD9940200.1"/>
    </source>
</evidence>
<gene>
    <name evidence="4" type="ORF">APAL1065_LOCUS441</name>
    <name evidence="5" type="ORF">APAL1065_LOCUS442</name>
</gene>
<feature type="compositionally biased region" description="Acidic residues" evidence="1">
    <location>
        <begin position="530"/>
        <end position="540"/>
    </location>
</feature>
<evidence type="ECO:0000256" key="1">
    <source>
        <dbReference type="SAM" id="MobiDB-lite"/>
    </source>
</evidence>
<keyword evidence="3" id="KW-0732">Signal</keyword>
<organism evidence="5">
    <name type="scientific">Entomoneis paludosa</name>
    <dbReference type="NCBI Taxonomy" id="265537"/>
    <lineage>
        <taxon>Eukaryota</taxon>
        <taxon>Sar</taxon>
        <taxon>Stramenopiles</taxon>
        <taxon>Ochrophyta</taxon>
        <taxon>Bacillariophyta</taxon>
        <taxon>Bacillariophyceae</taxon>
        <taxon>Bacillariophycidae</taxon>
        <taxon>Entomoneidaceae</taxon>
        <taxon>Entomoneis</taxon>
    </lineage>
</organism>
<reference evidence="5" key="1">
    <citation type="submission" date="2021-01" db="EMBL/GenBank/DDBJ databases">
        <authorList>
            <person name="Corre E."/>
            <person name="Pelletier E."/>
            <person name="Niang G."/>
            <person name="Scheremetjew M."/>
            <person name="Finn R."/>
            <person name="Kale V."/>
            <person name="Holt S."/>
            <person name="Cochrane G."/>
            <person name="Meng A."/>
            <person name="Brown T."/>
            <person name="Cohen L."/>
        </authorList>
    </citation>
    <scope>NUCLEOTIDE SEQUENCE</scope>
    <source>
        <strain evidence="5">CCMP125</strain>
    </source>
</reference>